<dbReference type="InterPro" id="IPR013783">
    <property type="entry name" value="Ig-like_fold"/>
</dbReference>
<dbReference type="NCBIfam" id="TIGR04183">
    <property type="entry name" value="Por_Secre_tail"/>
    <property type="match status" value="1"/>
</dbReference>
<dbReference type="PROSITE" id="PS51257">
    <property type="entry name" value="PROKAR_LIPOPROTEIN"/>
    <property type="match status" value="1"/>
</dbReference>
<evidence type="ECO:0000256" key="1">
    <source>
        <dbReference type="ARBA" id="ARBA00022729"/>
    </source>
</evidence>
<dbReference type="SUPFAM" id="SSF49478">
    <property type="entry name" value="Cna protein B-type domain"/>
    <property type="match status" value="1"/>
</dbReference>
<proteinExistence type="predicted"/>
<reference evidence="4 5" key="1">
    <citation type="submission" date="2019-05" db="EMBL/GenBank/DDBJ databases">
        <title>Polaribacter aestuariivivens sp. nov., isolated from a tidal flat.</title>
        <authorList>
            <person name="Yoon J.-H."/>
        </authorList>
    </citation>
    <scope>NUCLEOTIDE SEQUENCE [LARGE SCALE GENOMIC DNA]</scope>
    <source>
        <strain evidence="4 5">DBTF-3</strain>
    </source>
</reference>
<evidence type="ECO:0000313" key="5">
    <source>
        <dbReference type="Proteomes" id="UP000307140"/>
    </source>
</evidence>
<feature type="domain" description="DUF4382" evidence="3">
    <location>
        <begin position="30"/>
        <end position="175"/>
    </location>
</feature>
<sequence>MRIKNLVLAILSIAVLSSCSSSSEAEVNGTSQVQFKLVDAPGDYKEVNVEIVDIQYNNSESEDDSAWKSFTSFSGPINVDLTTLIAGNSVILSDEVIEAGMLKQIRLVLGSNNTLLLEGEINTRPLSTPSAQQSGLKLMLNEELEAGFSYTFILDWDVQKSIVEAGGSGNYNLKPVIRVNAEKNSGTISGSVFQDNGTTETSDDTPLEDALVSIYTTTNVLVAETYTNAEGNFTVQGLPAGNYIVKITKGSFIEFTSSTNVTVNVGETVSFGNVVLISI</sequence>
<dbReference type="OrthoDB" id="2111471at2"/>
<dbReference type="Pfam" id="PF14321">
    <property type="entry name" value="DUF4382"/>
    <property type="match status" value="1"/>
</dbReference>
<keyword evidence="1 2" id="KW-0732">Signal</keyword>
<name>A0A5S3N2W7_9FLAO</name>
<feature type="signal peptide" evidence="2">
    <location>
        <begin position="1"/>
        <end position="25"/>
    </location>
</feature>
<dbReference type="InterPro" id="IPR025491">
    <property type="entry name" value="DUF4382"/>
</dbReference>
<accession>A0A5S3N2W7</accession>
<comment type="caution">
    <text evidence="4">The sequence shown here is derived from an EMBL/GenBank/DDBJ whole genome shotgun (WGS) entry which is preliminary data.</text>
</comment>
<dbReference type="Gene3D" id="2.60.40.10">
    <property type="entry name" value="Immunoglobulins"/>
    <property type="match status" value="1"/>
</dbReference>
<dbReference type="Pfam" id="PF13620">
    <property type="entry name" value="CarboxypepD_reg"/>
    <property type="match status" value="1"/>
</dbReference>
<evidence type="ECO:0000313" key="4">
    <source>
        <dbReference type="EMBL" id="TMM28784.1"/>
    </source>
</evidence>
<dbReference type="RefSeq" id="WP_138537171.1">
    <property type="nucleotide sequence ID" value="NZ_VANR01000007.1"/>
</dbReference>
<dbReference type="InterPro" id="IPR026444">
    <property type="entry name" value="Secre_tail"/>
</dbReference>
<dbReference type="EMBL" id="VANR01000007">
    <property type="protein sequence ID" value="TMM28784.1"/>
    <property type="molecule type" value="Genomic_DNA"/>
</dbReference>
<organism evidence="4 5">
    <name type="scientific">Polaribacter aestuariivivens</name>
    <dbReference type="NCBI Taxonomy" id="2304626"/>
    <lineage>
        <taxon>Bacteria</taxon>
        <taxon>Pseudomonadati</taxon>
        <taxon>Bacteroidota</taxon>
        <taxon>Flavobacteriia</taxon>
        <taxon>Flavobacteriales</taxon>
        <taxon>Flavobacteriaceae</taxon>
    </lineage>
</organism>
<dbReference type="Proteomes" id="UP000307140">
    <property type="component" value="Unassembled WGS sequence"/>
</dbReference>
<feature type="chain" id="PRO_5024344843" evidence="2">
    <location>
        <begin position="26"/>
        <end position="279"/>
    </location>
</feature>
<evidence type="ECO:0000256" key="2">
    <source>
        <dbReference type="SAM" id="SignalP"/>
    </source>
</evidence>
<evidence type="ECO:0000259" key="3">
    <source>
        <dbReference type="Pfam" id="PF14321"/>
    </source>
</evidence>
<keyword evidence="5" id="KW-1185">Reference proteome</keyword>
<gene>
    <name evidence="4" type="ORF">FDT66_12815</name>
</gene>
<protein>
    <submittedName>
        <fullName evidence="4">DUF4382 domain-containing protein</fullName>
    </submittedName>
</protein>
<dbReference type="AlphaFoldDB" id="A0A5S3N2W7"/>